<dbReference type="EMBL" id="JAYMYQ010000008">
    <property type="protein sequence ID" value="KAK7315612.1"/>
    <property type="molecule type" value="Genomic_DNA"/>
</dbReference>
<keyword evidence="2" id="KW-1185">Reference proteome</keyword>
<dbReference type="AlphaFoldDB" id="A0AAN9KDV5"/>
<comment type="caution">
    <text evidence="1">The sequence shown here is derived from an EMBL/GenBank/DDBJ whole genome shotgun (WGS) entry which is preliminary data.</text>
</comment>
<protein>
    <submittedName>
        <fullName evidence="1">Uncharacterized protein</fullName>
    </submittedName>
</protein>
<organism evidence="1 2">
    <name type="scientific">Canavalia gladiata</name>
    <name type="common">Sword bean</name>
    <name type="synonym">Dolichos gladiatus</name>
    <dbReference type="NCBI Taxonomy" id="3824"/>
    <lineage>
        <taxon>Eukaryota</taxon>
        <taxon>Viridiplantae</taxon>
        <taxon>Streptophyta</taxon>
        <taxon>Embryophyta</taxon>
        <taxon>Tracheophyta</taxon>
        <taxon>Spermatophyta</taxon>
        <taxon>Magnoliopsida</taxon>
        <taxon>eudicotyledons</taxon>
        <taxon>Gunneridae</taxon>
        <taxon>Pentapetalae</taxon>
        <taxon>rosids</taxon>
        <taxon>fabids</taxon>
        <taxon>Fabales</taxon>
        <taxon>Fabaceae</taxon>
        <taxon>Papilionoideae</taxon>
        <taxon>50 kb inversion clade</taxon>
        <taxon>NPAAA clade</taxon>
        <taxon>indigoferoid/millettioid clade</taxon>
        <taxon>Phaseoleae</taxon>
        <taxon>Canavalia</taxon>
    </lineage>
</organism>
<name>A0AAN9KDV5_CANGL</name>
<accession>A0AAN9KDV5</accession>
<proteinExistence type="predicted"/>
<sequence length="205" mass="23299">MSETFSPEYRPGIPPKPVLFLRVGIGWPSKESWPNKEMVVCDRKSLTRLIRSFHSKSVSPQACFRQDYLIEERSWLSCLVEVSTPAKPKRVPIFISLHPPQVHCQPTPRPELLVFPGKGGEKARQRLSHPAHLTTLPVSSIPEAIVDGEKRICEKALRVLDCICDYQKGKEVGYDESIKDNATELLKLFNGYRNKVESINSLDFK</sequence>
<evidence type="ECO:0000313" key="1">
    <source>
        <dbReference type="EMBL" id="KAK7315612.1"/>
    </source>
</evidence>
<dbReference type="Proteomes" id="UP001367508">
    <property type="component" value="Unassembled WGS sequence"/>
</dbReference>
<reference evidence="1 2" key="1">
    <citation type="submission" date="2024-01" db="EMBL/GenBank/DDBJ databases">
        <title>The genomes of 5 underutilized Papilionoideae crops provide insights into root nodulation and disease resistanc.</title>
        <authorList>
            <person name="Jiang F."/>
        </authorList>
    </citation>
    <scope>NUCLEOTIDE SEQUENCE [LARGE SCALE GENOMIC DNA]</scope>
    <source>
        <strain evidence="1">LVBAO_FW01</strain>
        <tissue evidence="1">Leaves</tissue>
    </source>
</reference>
<gene>
    <name evidence="1" type="ORF">VNO77_34174</name>
</gene>
<evidence type="ECO:0000313" key="2">
    <source>
        <dbReference type="Proteomes" id="UP001367508"/>
    </source>
</evidence>